<dbReference type="Proteomes" id="UP000244855">
    <property type="component" value="Unassembled WGS sequence"/>
</dbReference>
<evidence type="ECO:0000259" key="2">
    <source>
        <dbReference type="PROSITE" id="PS50097"/>
    </source>
</evidence>
<accession>A0A2V1D8L6</accession>
<feature type="compositionally biased region" description="Polar residues" evidence="1">
    <location>
        <begin position="1"/>
        <end position="19"/>
    </location>
</feature>
<organism evidence="3 4">
    <name type="scientific">Periconia macrospinosa</name>
    <dbReference type="NCBI Taxonomy" id="97972"/>
    <lineage>
        <taxon>Eukaryota</taxon>
        <taxon>Fungi</taxon>
        <taxon>Dikarya</taxon>
        <taxon>Ascomycota</taxon>
        <taxon>Pezizomycotina</taxon>
        <taxon>Dothideomycetes</taxon>
        <taxon>Pleosporomycetidae</taxon>
        <taxon>Pleosporales</taxon>
        <taxon>Massarineae</taxon>
        <taxon>Periconiaceae</taxon>
        <taxon>Periconia</taxon>
    </lineage>
</organism>
<name>A0A2V1D8L6_9PLEO</name>
<feature type="domain" description="BTB" evidence="2">
    <location>
        <begin position="50"/>
        <end position="108"/>
    </location>
</feature>
<evidence type="ECO:0000256" key="1">
    <source>
        <dbReference type="SAM" id="MobiDB-lite"/>
    </source>
</evidence>
<gene>
    <name evidence="3" type="ORF">DM02DRAFT_661548</name>
</gene>
<feature type="region of interest" description="Disordered" evidence="1">
    <location>
        <begin position="1"/>
        <end position="47"/>
    </location>
</feature>
<dbReference type="PANTHER" id="PTHR47843:SF2">
    <property type="entry name" value="BTB DOMAIN-CONTAINING PROTEIN"/>
    <property type="match status" value="1"/>
</dbReference>
<proteinExistence type="predicted"/>
<evidence type="ECO:0000313" key="3">
    <source>
        <dbReference type="EMBL" id="PVH93883.1"/>
    </source>
</evidence>
<sequence>MASIQQIQRPRMSGKSSDFVTIIVGPDPPDNNTDDTQDPSQPRHPNHQQESFLLHTGILTHHSAFFRAAFNSSFSEAQTRTLSLPTETVPVFEIFTHWLYYQRLPSAQAFDPPEIVIAWTNATQGSNGRGLLDLYIFADKYQVAGLKAIVLEEYFKMVLEKQEPGLAGVEMVGVAFEMLPKGDAFRRLLIDARCFWDSAENYGGGEKRDGGEGKEVTMAASASANTKKDDELDWPVEFLAGVMRKYAELREFQMATPGSGVCKVEREQSFKFGLDLCDYHDHRGSEERTVCKRKRGCWEVDDGAKKKVVKKKTK</sequence>
<dbReference type="STRING" id="97972.A0A2V1D8L6"/>
<dbReference type="Pfam" id="PF00651">
    <property type="entry name" value="BTB"/>
    <property type="match status" value="1"/>
</dbReference>
<reference evidence="3 4" key="1">
    <citation type="journal article" date="2018" name="Sci. Rep.">
        <title>Comparative genomics provides insights into the lifestyle and reveals functional heterogeneity of dark septate endophytic fungi.</title>
        <authorList>
            <person name="Knapp D.G."/>
            <person name="Nemeth J.B."/>
            <person name="Barry K."/>
            <person name="Hainaut M."/>
            <person name="Henrissat B."/>
            <person name="Johnson J."/>
            <person name="Kuo A."/>
            <person name="Lim J.H.P."/>
            <person name="Lipzen A."/>
            <person name="Nolan M."/>
            <person name="Ohm R.A."/>
            <person name="Tamas L."/>
            <person name="Grigoriev I.V."/>
            <person name="Spatafora J.W."/>
            <person name="Nagy L.G."/>
            <person name="Kovacs G.M."/>
        </authorList>
    </citation>
    <scope>NUCLEOTIDE SEQUENCE [LARGE SCALE GENOMIC DNA]</scope>
    <source>
        <strain evidence="3 4">DSE2036</strain>
    </source>
</reference>
<dbReference type="CDD" id="cd18186">
    <property type="entry name" value="BTB_POZ_ZBTB_KLHL-like"/>
    <property type="match status" value="1"/>
</dbReference>
<dbReference type="OrthoDB" id="194443at2759"/>
<dbReference type="EMBL" id="KZ805562">
    <property type="protein sequence ID" value="PVH93883.1"/>
    <property type="molecule type" value="Genomic_DNA"/>
</dbReference>
<protein>
    <recommendedName>
        <fullName evidence="2">BTB domain-containing protein</fullName>
    </recommendedName>
</protein>
<dbReference type="PROSITE" id="PS50097">
    <property type="entry name" value="BTB"/>
    <property type="match status" value="1"/>
</dbReference>
<keyword evidence="4" id="KW-1185">Reference proteome</keyword>
<dbReference type="InterPro" id="IPR011333">
    <property type="entry name" value="SKP1/BTB/POZ_sf"/>
</dbReference>
<dbReference type="Gene3D" id="3.30.710.10">
    <property type="entry name" value="Potassium Channel Kv1.1, Chain A"/>
    <property type="match status" value="1"/>
</dbReference>
<dbReference type="InterPro" id="IPR000210">
    <property type="entry name" value="BTB/POZ_dom"/>
</dbReference>
<dbReference type="PANTHER" id="PTHR47843">
    <property type="entry name" value="BTB DOMAIN-CONTAINING PROTEIN-RELATED"/>
    <property type="match status" value="1"/>
</dbReference>
<evidence type="ECO:0000313" key="4">
    <source>
        <dbReference type="Proteomes" id="UP000244855"/>
    </source>
</evidence>
<dbReference type="AlphaFoldDB" id="A0A2V1D8L6"/>
<dbReference type="SUPFAM" id="SSF54695">
    <property type="entry name" value="POZ domain"/>
    <property type="match status" value="1"/>
</dbReference>